<evidence type="ECO:0000313" key="5">
    <source>
        <dbReference type="Proteomes" id="UP001302321"/>
    </source>
</evidence>
<dbReference type="SMART" id="SM00355">
    <property type="entry name" value="ZnF_C2H2"/>
    <property type="match status" value="1"/>
</dbReference>
<dbReference type="Proteomes" id="UP001302321">
    <property type="component" value="Unassembled WGS sequence"/>
</dbReference>
<protein>
    <recommendedName>
        <fullName evidence="3">C2H2-type domain-containing protein</fullName>
    </recommendedName>
</protein>
<evidence type="ECO:0000313" key="4">
    <source>
        <dbReference type="EMBL" id="KAK4170965.1"/>
    </source>
</evidence>
<keyword evidence="1" id="KW-0479">Metal-binding</keyword>
<dbReference type="PROSITE" id="PS50157">
    <property type="entry name" value="ZINC_FINGER_C2H2_2"/>
    <property type="match status" value="1"/>
</dbReference>
<comment type="caution">
    <text evidence="4">The sequence shown here is derived from an EMBL/GenBank/DDBJ whole genome shotgun (WGS) entry which is preliminary data.</text>
</comment>
<dbReference type="Gene3D" id="3.30.160.60">
    <property type="entry name" value="Classic Zinc Finger"/>
    <property type="match status" value="1"/>
</dbReference>
<keyword evidence="1" id="KW-0862">Zinc</keyword>
<organism evidence="4 5">
    <name type="scientific">Triangularia setosa</name>
    <dbReference type="NCBI Taxonomy" id="2587417"/>
    <lineage>
        <taxon>Eukaryota</taxon>
        <taxon>Fungi</taxon>
        <taxon>Dikarya</taxon>
        <taxon>Ascomycota</taxon>
        <taxon>Pezizomycotina</taxon>
        <taxon>Sordariomycetes</taxon>
        <taxon>Sordariomycetidae</taxon>
        <taxon>Sordariales</taxon>
        <taxon>Podosporaceae</taxon>
        <taxon>Triangularia</taxon>
    </lineage>
</organism>
<evidence type="ECO:0000259" key="3">
    <source>
        <dbReference type="PROSITE" id="PS50157"/>
    </source>
</evidence>
<dbReference type="GO" id="GO:0008270">
    <property type="term" value="F:zinc ion binding"/>
    <property type="evidence" value="ECO:0007669"/>
    <property type="project" value="UniProtKB-KW"/>
</dbReference>
<reference evidence="4" key="2">
    <citation type="submission" date="2023-05" db="EMBL/GenBank/DDBJ databases">
        <authorList>
            <consortium name="Lawrence Berkeley National Laboratory"/>
            <person name="Steindorff A."/>
            <person name="Hensen N."/>
            <person name="Bonometti L."/>
            <person name="Westerberg I."/>
            <person name="Brannstrom I.O."/>
            <person name="Guillou S."/>
            <person name="Cros-Aarteil S."/>
            <person name="Calhoun S."/>
            <person name="Haridas S."/>
            <person name="Kuo A."/>
            <person name="Mondo S."/>
            <person name="Pangilinan J."/>
            <person name="Riley R."/>
            <person name="Labutti K."/>
            <person name="Andreopoulos B."/>
            <person name="Lipzen A."/>
            <person name="Chen C."/>
            <person name="Yanf M."/>
            <person name="Daum C."/>
            <person name="Ng V."/>
            <person name="Clum A."/>
            <person name="Ohm R."/>
            <person name="Martin F."/>
            <person name="Silar P."/>
            <person name="Natvig D."/>
            <person name="Lalanne C."/>
            <person name="Gautier V."/>
            <person name="Ament-Velasquez S.L."/>
            <person name="Kruys A."/>
            <person name="Hutchinson M.I."/>
            <person name="Powell A.J."/>
            <person name="Barry K."/>
            <person name="Miller A.N."/>
            <person name="Grigoriev I.V."/>
            <person name="Debuchy R."/>
            <person name="Gladieux P."/>
            <person name="Thoren M.H."/>
            <person name="Johannesson H."/>
        </authorList>
    </citation>
    <scope>NUCLEOTIDE SEQUENCE</scope>
    <source>
        <strain evidence="4">CBS 892.96</strain>
    </source>
</reference>
<dbReference type="AlphaFoldDB" id="A0AAN7A2I6"/>
<reference evidence="4" key="1">
    <citation type="journal article" date="2023" name="Mol. Phylogenet. Evol.">
        <title>Genome-scale phylogeny and comparative genomics of the fungal order Sordariales.</title>
        <authorList>
            <person name="Hensen N."/>
            <person name="Bonometti L."/>
            <person name="Westerberg I."/>
            <person name="Brannstrom I.O."/>
            <person name="Guillou S."/>
            <person name="Cros-Aarteil S."/>
            <person name="Calhoun S."/>
            <person name="Haridas S."/>
            <person name="Kuo A."/>
            <person name="Mondo S."/>
            <person name="Pangilinan J."/>
            <person name="Riley R."/>
            <person name="LaButti K."/>
            <person name="Andreopoulos B."/>
            <person name="Lipzen A."/>
            <person name="Chen C."/>
            <person name="Yan M."/>
            <person name="Daum C."/>
            <person name="Ng V."/>
            <person name="Clum A."/>
            <person name="Steindorff A."/>
            <person name="Ohm R.A."/>
            <person name="Martin F."/>
            <person name="Silar P."/>
            <person name="Natvig D.O."/>
            <person name="Lalanne C."/>
            <person name="Gautier V."/>
            <person name="Ament-Velasquez S.L."/>
            <person name="Kruys A."/>
            <person name="Hutchinson M.I."/>
            <person name="Powell A.J."/>
            <person name="Barry K."/>
            <person name="Miller A.N."/>
            <person name="Grigoriev I.V."/>
            <person name="Debuchy R."/>
            <person name="Gladieux P."/>
            <person name="Hiltunen Thoren M."/>
            <person name="Johannesson H."/>
        </authorList>
    </citation>
    <scope>NUCLEOTIDE SEQUENCE</scope>
    <source>
        <strain evidence="4">CBS 892.96</strain>
    </source>
</reference>
<feature type="region of interest" description="Disordered" evidence="2">
    <location>
        <begin position="161"/>
        <end position="182"/>
    </location>
</feature>
<gene>
    <name evidence="4" type="ORF">QBC36DRAFT_108495</name>
</gene>
<proteinExistence type="predicted"/>
<keyword evidence="5" id="KW-1185">Reference proteome</keyword>
<evidence type="ECO:0000256" key="1">
    <source>
        <dbReference type="PROSITE-ProRule" id="PRU00042"/>
    </source>
</evidence>
<dbReference type="PROSITE" id="PS00028">
    <property type="entry name" value="ZINC_FINGER_C2H2_1"/>
    <property type="match status" value="1"/>
</dbReference>
<feature type="compositionally biased region" description="Basic and acidic residues" evidence="2">
    <location>
        <begin position="35"/>
        <end position="45"/>
    </location>
</feature>
<dbReference type="EMBL" id="MU866686">
    <property type="protein sequence ID" value="KAK4170965.1"/>
    <property type="molecule type" value="Genomic_DNA"/>
</dbReference>
<keyword evidence="1" id="KW-0863">Zinc-finger</keyword>
<dbReference type="InterPro" id="IPR013087">
    <property type="entry name" value="Znf_C2H2_type"/>
</dbReference>
<name>A0AAN7A2I6_9PEZI</name>
<feature type="domain" description="C2H2-type" evidence="3">
    <location>
        <begin position="50"/>
        <end position="74"/>
    </location>
</feature>
<evidence type="ECO:0000256" key="2">
    <source>
        <dbReference type="SAM" id="MobiDB-lite"/>
    </source>
</evidence>
<sequence length="214" mass="24485">MQCMLRQCPIEVLFKDLLACHPDDAADFEPHRASIARDSDGDRHRPSNKQQCPEKDCEQTFRRQADLVRHRFIHYAWDLPCDHCSDKFTTASTFIQYKCSGRPKQIEHRRRLVERTLGLRITKRRRGERVKAKPLTDSNHATSFQQLGQDAIMVHGESFSANPQTKAMPSSALVGPAQPRSSTNSDMGFYTTTLWQQYAAADWDSPAFGWTTQS</sequence>
<feature type="region of interest" description="Disordered" evidence="2">
    <location>
        <begin position="35"/>
        <end position="56"/>
    </location>
</feature>
<accession>A0AAN7A2I6</accession>